<dbReference type="AlphaFoldDB" id="A0A166KLU5"/>
<feature type="region of interest" description="Disordered" evidence="1">
    <location>
        <begin position="1"/>
        <end position="65"/>
    </location>
</feature>
<dbReference type="EMBL" id="KV417542">
    <property type="protein sequence ID" value="KZP22036.1"/>
    <property type="molecule type" value="Genomic_DNA"/>
</dbReference>
<organism evidence="2 3">
    <name type="scientific">Athelia psychrophila</name>
    <dbReference type="NCBI Taxonomy" id="1759441"/>
    <lineage>
        <taxon>Eukaryota</taxon>
        <taxon>Fungi</taxon>
        <taxon>Dikarya</taxon>
        <taxon>Basidiomycota</taxon>
        <taxon>Agaricomycotina</taxon>
        <taxon>Agaricomycetes</taxon>
        <taxon>Agaricomycetidae</taxon>
        <taxon>Atheliales</taxon>
        <taxon>Atheliaceae</taxon>
        <taxon>Athelia</taxon>
    </lineage>
</organism>
<keyword evidence="3" id="KW-1185">Reference proteome</keyword>
<sequence length="163" mass="17183">MNTTEDSQQKPAGEAGVDHEAIAAAGTHRVCHKKAKPTRIPDQDVSQGEGSHGATTSAGPRRVCHKKAKATPILHQKTSQVEGAHGAIAAAGPSRVCRKKTKATPIPDHEPLAGEITSVKAKGVCVKKTKMPKAIHGRCKRHMHAAGSDKFVRGDAKFEDGHA</sequence>
<accession>A0A166KLU5</accession>
<feature type="compositionally biased region" description="Polar residues" evidence="1">
    <location>
        <begin position="44"/>
        <end position="58"/>
    </location>
</feature>
<evidence type="ECO:0000313" key="2">
    <source>
        <dbReference type="EMBL" id="KZP22036.1"/>
    </source>
</evidence>
<feature type="compositionally biased region" description="Polar residues" evidence="1">
    <location>
        <begin position="1"/>
        <end position="10"/>
    </location>
</feature>
<reference evidence="2 3" key="1">
    <citation type="journal article" date="2016" name="Mol. Biol. Evol.">
        <title>Comparative Genomics of Early-Diverging Mushroom-Forming Fungi Provides Insights into the Origins of Lignocellulose Decay Capabilities.</title>
        <authorList>
            <person name="Nagy L.G."/>
            <person name="Riley R."/>
            <person name="Tritt A."/>
            <person name="Adam C."/>
            <person name="Daum C."/>
            <person name="Floudas D."/>
            <person name="Sun H."/>
            <person name="Yadav J.S."/>
            <person name="Pangilinan J."/>
            <person name="Larsson K.H."/>
            <person name="Matsuura K."/>
            <person name="Barry K."/>
            <person name="Labutti K."/>
            <person name="Kuo R."/>
            <person name="Ohm R.A."/>
            <person name="Bhattacharya S.S."/>
            <person name="Shirouzu T."/>
            <person name="Yoshinaga Y."/>
            <person name="Martin F.M."/>
            <person name="Grigoriev I.V."/>
            <person name="Hibbett D.S."/>
        </authorList>
    </citation>
    <scope>NUCLEOTIDE SEQUENCE [LARGE SCALE GENOMIC DNA]</scope>
    <source>
        <strain evidence="2 3">CBS 109695</strain>
    </source>
</reference>
<evidence type="ECO:0000256" key="1">
    <source>
        <dbReference type="SAM" id="MobiDB-lite"/>
    </source>
</evidence>
<proteinExistence type="predicted"/>
<protein>
    <submittedName>
        <fullName evidence="2">Uncharacterized protein</fullName>
    </submittedName>
</protein>
<name>A0A166KLU5_9AGAM</name>
<feature type="region of interest" description="Disordered" evidence="1">
    <location>
        <begin position="91"/>
        <end position="111"/>
    </location>
</feature>
<dbReference type="Proteomes" id="UP000076532">
    <property type="component" value="Unassembled WGS sequence"/>
</dbReference>
<evidence type="ECO:0000313" key="3">
    <source>
        <dbReference type="Proteomes" id="UP000076532"/>
    </source>
</evidence>
<gene>
    <name evidence="2" type="ORF">FIBSPDRAFT_859890</name>
</gene>